<dbReference type="GO" id="GO:0000022">
    <property type="term" value="P:mitotic spindle elongation"/>
    <property type="evidence" value="ECO:0007669"/>
    <property type="project" value="EnsemblFungi"/>
</dbReference>
<keyword evidence="1" id="KW-0175">Coiled coil</keyword>
<evidence type="ECO:0000313" key="5">
    <source>
        <dbReference type="Proteomes" id="UP000000267"/>
    </source>
</evidence>
<dbReference type="InterPro" id="IPR036859">
    <property type="entry name" value="CAP-Gly_dom_sf"/>
</dbReference>
<feature type="compositionally biased region" description="Low complexity" evidence="2">
    <location>
        <begin position="287"/>
        <end position="299"/>
    </location>
</feature>
<dbReference type="GO" id="GO:0031115">
    <property type="term" value="P:negative regulation of microtubule polymerization"/>
    <property type="evidence" value="ECO:0007669"/>
    <property type="project" value="EnsemblFungi"/>
</dbReference>
<organism evidence="5">
    <name type="scientific">Vanderwaltozyma polyspora (strain ATCC 22028 / DSM 70294 / BCRC 21397 / CBS 2163 / NBRC 10782 / NRRL Y-8283 / UCD 57-17)</name>
    <name type="common">Kluyveromyces polysporus</name>
    <dbReference type="NCBI Taxonomy" id="436907"/>
    <lineage>
        <taxon>Eukaryota</taxon>
        <taxon>Fungi</taxon>
        <taxon>Dikarya</taxon>
        <taxon>Ascomycota</taxon>
        <taxon>Saccharomycotina</taxon>
        <taxon>Saccharomycetes</taxon>
        <taxon>Saccharomycetales</taxon>
        <taxon>Saccharomycetaceae</taxon>
        <taxon>Vanderwaltozyma</taxon>
    </lineage>
</organism>
<dbReference type="Pfam" id="PF01302">
    <property type="entry name" value="CAP_GLY"/>
    <property type="match status" value="1"/>
</dbReference>
<reference evidence="4 5" key="1">
    <citation type="journal article" date="2007" name="Proc. Natl. Acad. Sci. U.S.A.">
        <title>Independent sorting-out of thousands of duplicated gene pairs in two yeast species descended from a whole-genome duplication.</title>
        <authorList>
            <person name="Scannell D.R."/>
            <person name="Frank A.C."/>
            <person name="Conant G.C."/>
            <person name="Byrne K.P."/>
            <person name="Woolfit M."/>
            <person name="Wolfe K.H."/>
        </authorList>
    </citation>
    <scope>NUCLEOTIDE SEQUENCE [LARGE SCALE GENOMIC DNA]</scope>
    <source>
        <strain evidence="5">ATCC 22028 / DSM 70294 / BCRC 21397 / CBS 2163 / NBRC 10782 / NRRL Y-8283 / UCD 57-17</strain>
    </source>
</reference>
<dbReference type="PANTHER" id="PTHR18916:SF94">
    <property type="entry name" value="NUCLEAR FUSION PROTEIN BIK1"/>
    <property type="match status" value="1"/>
</dbReference>
<dbReference type="SMART" id="SM01052">
    <property type="entry name" value="CAP_GLY"/>
    <property type="match status" value="1"/>
</dbReference>
<feature type="compositionally biased region" description="Polar residues" evidence="2">
    <location>
        <begin position="134"/>
        <end position="144"/>
    </location>
</feature>
<dbReference type="SUPFAM" id="SSF74924">
    <property type="entry name" value="Cap-Gly domain"/>
    <property type="match status" value="1"/>
</dbReference>
<dbReference type="GeneID" id="5547294"/>
<dbReference type="GO" id="GO:0030543">
    <property type="term" value="P:2-micrometer plasmid partitioning"/>
    <property type="evidence" value="ECO:0007669"/>
    <property type="project" value="EnsemblFungi"/>
</dbReference>
<feature type="coiled-coil region" evidence="1">
    <location>
        <begin position="176"/>
        <end position="277"/>
    </location>
</feature>
<dbReference type="eggNOG" id="KOG4568">
    <property type="taxonomic scope" value="Eukaryota"/>
</dbReference>
<evidence type="ECO:0000256" key="2">
    <source>
        <dbReference type="SAM" id="MobiDB-lite"/>
    </source>
</evidence>
<dbReference type="InParanoid" id="A7TFF7"/>
<dbReference type="Gene3D" id="2.30.30.190">
    <property type="entry name" value="CAP Gly-rich-like domain"/>
    <property type="match status" value="1"/>
</dbReference>
<dbReference type="GO" id="GO:0019894">
    <property type="term" value="F:kinesin binding"/>
    <property type="evidence" value="ECO:0007669"/>
    <property type="project" value="EnsemblFungi"/>
</dbReference>
<evidence type="ECO:0000313" key="4">
    <source>
        <dbReference type="EMBL" id="EDO18971.1"/>
    </source>
</evidence>
<dbReference type="AlphaFoldDB" id="A7TFF7"/>
<dbReference type="GO" id="GO:0000742">
    <property type="term" value="P:karyogamy involved in conjugation with cellular fusion"/>
    <property type="evidence" value="ECO:0007669"/>
    <property type="project" value="EnsemblFungi"/>
</dbReference>
<dbReference type="KEGG" id="vpo:Kpol_2002p41"/>
<keyword evidence="5" id="KW-1185">Reference proteome</keyword>
<dbReference type="GO" id="GO:0005875">
    <property type="term" value="C:microtubule associated complex"/>
    <property type="evidence" value="ECO:0007669"/>
    <property type="project" value="TreeGrafter"/>
</dbReference>
<gene>
    <name evidence="4" type="ORF">Kpol_2002p41</name>
</gene>
<dbReference type="GO" id="GO:0005876">
    <property type="term" value="C:spindle microtubule"/>
    <property type="evidence" value="ECO:0007669"/>
    <property type="project" value="EnsemblFungi"/>
</dbReference>
<dbReference type="OMA" id="YQKKIGC"/>
<dbReference type="GO" id="GO:0035371">
    <property type="term" value="C:microtubule plus-end"/>
    <property type="evidence" value="ECO:0007669"/>
    <property type="project" value="EnsemblFungi"/>
</dbReference>
<dbReference type="HOGENOM" id="CLU_031641_0_0_1"/>
<accession>A7TFF7</accession>
<dbReference type="RefSeq" id="XP_001646829.1">
    <property type="nucleotide sequence ID" value="XM_001646779.1"/>
</dbReference>
<dbReference type="InterPro" id="IPR000938">
    <property type="entry name" value="CAP-Gly_domain"/>
</dbReference>
<sequence length="439" mass="49927">METYQNKIGCFIHIPNVGRGQLKYVGEVDNKPGIYAGIDLLANIGKNNGSYQGKKYFETEYPQSGLFIQLQKVASLIESTSTNGSRRSTIAPIELPPGSNTDANYIGSRIESVGSTTSTVVRQPHMISLDEKSPTPSRNGINDKNSIIGNSSRSISGTEMLEDHMDIDPPSSADVNDNANKLIREYEIKIDKQQRQLILYKKLLDDQRVVLEELQPTIDGYELNLQNAENEIKKLRDQLNEEKEQRNKQKEFLEAEHEQLLAVVDQLHEEIKENERRVIASKSSPSNNNNTNQTTNTTQSIDYEAMQNELEMLQNYKKETETSKIKWDKEREQLKMHNDSLSKEYQLLTKELFQLQNSQTENNNNDSANDKETILNLQNEISYLKSKIKTDSNIDDEISENAKIIEPPLKNGKNDTESSWCALCEQNGHSSIDCQYNNS</sequence>
<dbReference type="PROSITE" id="PS00845">
    <property type="entry name" value="CAP_GLY_1"/>
    <property type="match status" value="1"/>
</dbReference>
<feature type="region of interest" description="Disordered" evidence="2">
    <location>
        <begin position="129"/>
        <end position="152"/>
    </location>
</feature>
<dbReference type="GO" id="GO:0000776">
    <property type="term" value="C:kinetochore"/>
    <property type="evidence" value="ECO:0007669"/>
    <property type="project" value="EnsemblFungi"/>
</dbReference>
<feature type="coiled-coil region" evidence="1">
    <location>
        <begin position="303"/>
        <end position="358"/>
    </location>
</feature>
<dbReference type="Proteomes" id="UP000000267">
    <property type="component" value="Unassembled WGS sequence"/>
</dbReference>
<dbReference type="GO" id="GO:0007020">
    <property type="term" value="P:microtubule nucleation"/>
    <property type="evidence" value="ECO:0007669"/>
    <property type="project" value="EnsemblFungi"/>
</dbReference>
<feature type="domain" description="CAP-Gly" evidence="3">
    <location>
        <begin position="26"/>
        <end position="69"/>
    </location>
</feature>
<dbReference type="PhylomeDB" id="A7TFF7"/>
<dbReference type="PANTHER" id="PTHR18916">
    <property type="entry name" value="DYNACTIN 1-RELATED MICROTUBULE-BINDING"/>
    <property type="match status" value="1"/>
</dbReference>
<dbReference type="GO" id="GO:0005938">
    <property type="term" value="C:cell cortex"/>
    <property type="evidence" value="ECO:0007669"/>
    <property type="project" value="EnsemblFungi"/>
</dbReference>
<dbReference type="STRING" id="436907.A7TFF7"/>
<evidence type="ECO:0000256" key="1">
    <source>
        <dbReference type="SAM" id="Coils"/>
    </source>
</evidence>
<dbReference type="OrthoDB" id="2130750at2759"/>
<dbReference type="GO" id="GO:0000743">
    <property type="term" value="P:nuclear migration involved in conjugation with cellular fusion"/>
    <property type="evidence" value="ECO:0007669"/>
    <property type="project" value="EnsemblFungi"/>
</dbReference>
<dbReference type="GO" id="GO:1902440">
    <property type="term" value="P:protein localization to mitotic spindle pole body"/>
    <property type="evidence" value="ECO:0007669"/>
    <property type="project" value="EnsemblFungi"/>
</dbReference>
<feature type="region of interest" description="Disordered" evidence="2">
    <location>
        <begin position="277"/>
        <end position="299"/>
    </location>
</feature>
<dbReference type="GO" id="GO:0008017">
    <property type="term" value="F:microtubule binding"/>
    <property type="evidence" value="ECO:0007669"/>
    <property type="project" value="EnsemblFungi"/>
</dbReference>
<dbReference type="EMBL" id="DS480383">
    <property type="protein sequence ID" value="EDO18971.1"/>
    <property type="molecule type" value="Genomic_DNA"/>
</dbReference>
<dbReference type="FunCoup" id="A7TFF7">
    <property type="interactions" value="190"/>
</dbReference>
<evidence type="ECO:0000259" key="3">
    <source>
        <dbReference type="PROSITE" id="PS50245"/>
    </source>
</evidence>
<protein>
    <recommendedName>
        <fullName evidence="3">CAP-Gly domain-containing protein</fullName>
    </recommendedName>
</protein>
<dbReference type="PROSITE" id="PS50245">
    <property type="entry name" value="CAP_GLY_2"/>
    <property type="match status" value="1"/>
</dbReference>
<dbReference type="GO" id="GO:0000132">
    <property type="term" value="P:establishment of mitotic spindle orientation"/>
    <property type="evidence" value="ECO:0007669"/>
    <property type="project" value="TreeGrafter"/>
</dbReference>
<dbReference type="GO" id="GO:0043332">
    <property type="term" value="C:mating projection tip"/>
    <property type="evidence" value="ECO:0007669"/>
    <property type="project" value="EnsemblFungi"/>
</dbReference>
<dbReference type="GO" id="GO:0005816">
    <property type="term" value="C:spindle pole body"/>
    <property type="evidence" value="ECO:0007669"/>
    <property type="project" value="EnsemblFungi"/>
</dbReference>
<proteinExistence type="predicted"/>
<name>A7TFF7_VANPO</name>